<proteinExistence type="predicted"/>
<dbReference type="Proteomes" id="UP001259572">
    <property type="component" value="Unassembled WGS sequence"/>
</dbReference>
<reference evidence="1 2" key="1">
    <citation type="submission" date="2023-05" db="EMBL/GenBank/DDBJ databases">
        <authorList>
            <person name="Guo Y."/>
        </authorList>
    </citation>
    <scope>NUCLEOTIDE SEQUENCE [LARGE SCALE GENOMIC DNA]</scope>
    <source>
        <strain evidence="1 2">GR2756</strain>
    </source>
</reference>
<dbReference type="RefSeq" id="WP_315724412.1">
    <property type="nucleotide sequence ID" value="NZ_JAVUPU010000002.1"/>
</dbReference>
<evidence type="ECO:0000313" key="2">
    <source>
        <dbReference type="Proteomes" id="UP001259572"/>
    </source>
</evidence>
<protein>
    <submittedName>
        <fullName evidence="1">Uncharacterized protein</fullName>
    </submittedName>
</protein>
<comment type="caution">
    <text evidence="1">The sequence shown here is derived from an EMBL/GenBank/DDBJ whole genome shotgun (WGS) entry which is preliminary data.</text>
</comment>
<evidence type="ECO:0000313" key="1">
    <source>
        <dbReference type="EMBL" id="MDT9598413.1"/>
    </source>
</evidence>
<organism evidence="1 2">
    <name type="scientific">Sphingosinicella rhizophila</name>
    <dbReference type="NCBI Taxonomy" id="3050082"/>
    <lineage>
        <taxon>Bacteria</taxon>
        <taxon>Pseudomonadati</taxon>
        <taxon>Pseudomonadota</taxon>
        <taxon>Alphaproteobacteria</taxon>
        <taxon>Sphingomonadales</taxon>
        <taxon>Sphingosinicellaceae</taxon>
        <taxon>Sphingosinicella</taxon>
    </lineage>
</organism>
<name>A0ABU3Q4R4_9SPHN</name>
<gene>
    <name evidence="1" type="ORF">RQX22_05565</name>
</gene>
<sequence length="56" mass="6036">MNRLSPLITRSSARAVAMDSWIAEPASEPSTDLLDDLKLFALGWLGGLVFFGTLLA</sequence>
<dbReference type="EMBL" id="JAVUPU010000002">
    <property type="protein sequence ID" value="MDT9598413.1"/>
    <property type="molecule type" value="Genomic_DNA"/>
</dbReference>
<accession>A0ABU3Q4R4</accession>
<keyword evidence="2" id="KW-1185">Reference proteome</keyword>